<name>A0A1U9KDW9_ACEAC</name>
<dbReference type="AlphaFoldDB" id="A0A1U9KDW9"/>
<accession>A0A1U9KDW9</accession>
<dbReference type="Proteomes" id="UP000188937">
    <property type="component" value="Chromosome"/>
</dbReference>
<keyword evidence="2" id="KW-1185">Reference proteome</keyword>
<evidence type="ECO:0000313" key="1">
    <source>
        <dbReference type="EMBL" id="AQS84005.1"/>
    </source>
</evidence>
<dbReference type="STRING" id="435.A0U92_03605"/>
<dbReference type="Pfam" id="PF10948">
    <property type="entry name" value="DUF2635"/>
    <property type="match status" value="1"/>
</dbReference>
<dbReference type="OrthoDB" id="7362462at2"/>
<dbReference type="EMBL" id="CP014692">
    <property type="protein sequence ID" value="AQS84005.1"/>
    <property type="molecule type" value="Genomic_DNA"/>
</dbReference>
<dbReference type="RefSeq" id="WP_077812041.1">
    <property type="nucleotide sequence ID" value="NZ_CP014692.1"/>
</dbReference>
<dbReference type="KEGG" id="aace:A0U92_03605"/>
<sequence length="63" mass="7029">MFVKPADGRAVRWPQSLRLLKTTGEEVPSTGFWLRALSRGDVRKVNRISSAQITVSNKEKGTT</sequence>
<proteinExistence type="predicted"/>
<dbReference type="InterPro" id="IPR024400">
    <property type="entry name" value="DUF2635"/>
</dbReference>
<evidence type="ECO:0000313" key="2">
    <source>
        <dbReference type="Proteomes" id="UP000188937"/>
    </source>
</evidence>
<evidence type="ECO:0008006" key="3">
    <source>
        <dbReference type="Google" id="ProtNLM"/>
    </source>
</evidence>
<organism evidence="1 2">
    <name type="scientific">Acetobacter aceti</name>
    <dbReference type="NCBI Taxonomy" id="435"/>
    <lineage>
        <taxon>Bacteria</taxon>
        <taxon>Pseudomonadati</taxon>
        <taxon>Pseudomonadota</taxon>
        <taxon>Alphaproteobacteria</taxon>
        <taxon>Acetobacterales</taxon>
        <taxon>Acetobacteraceae</taxon>
        <taxon>Acetobacter</taxon>
        <taxon>Acetobacter subgen. Acetobacter</taxon>
    </lineage>
</organism>
<reference evidence="1 2" key="1">
    <citation type="submission" date="2016-03" db="EMBL/GenBank/DDBJ databases">
        <title>Acetic acid bacteria sequencing.</title>
        <authorList>
            <person name="Brandt J."/>
            <person name="Jakob F."/>
            <person name="Vogel R.F."/>
        </authorList>
    </citation>
    <scope>NUCLEOTIDE SEQUENCE [LARGE SCALE GENOMIC DNA]</scope>
    <source>
        <strain evidence="1 2">TMW2.1153</strain>
    </source>
</reference>
<protein>
    <recommendedName>
        <fullName evidence="3">DUF2635 domain-containing protein</fullName>
    </recommendedName>
</protein>
<gene>
    <name evidence="1" type="ORF">A0U92_03605</name>
</gene>